<gene>
    <name evidence="17" type="ORF">KIW84_045318</name>
</gene>
<evidence type="ECO:0000259" key="16">
    <source>
        <dbReference type="PROSITE" id="PS51384"/>
    </source>
</evidence>
<comment type="subcellular location">
    <subcellularLocation>
        <location evidence="2">Membrane</location>
        <topology evidence="2">Multi-pass membrane protein</topology>
    </subcellularLocation>
</comment>
<dbReference type="GO" id="GO:0140618">
    <property type="term" value="F:ferric-chelate reductase (NADH) activity"/>
    <property type="evidence" value="ECO:0007669"/>
    <property type="project" value="UniProtKB-EC"/>
</dbReference>
<keyword evidence="8 15" id="KW-1133">Transmembrane helix</keyword>
<dbReference type="InterPro" id="IPR013121">
    <property type="entry name" value="Fe_red_NAD-bd_6"/>
</dbReference>
<proteinExistence type="inferred from homology"/>
<evidence type="ECO:0000256" key="10">
    <source>
        <dbReference type="ARBA" id="ARBA00023004"/>
    </source>
</evidence>
<evidence type="ECO:0000256" key="15">
    <source>
        <dbReference type="SAM" id="Phobius"/>
    </source>
</evidence>
<keyword evidence="18" id="KW-1185">Reference proteome</keyword>
<dbReference type="Pfam" id="PF08030">
    <property type="entry name" value="NAD_binding_6"/>
    <property type="match status" value="1"/>
</dbReference>
<keyword evidence="4" id="KW-0813">Transport</keyword>
<keyword evidence="5 15" id="KW-0812">Transmembrane</keyword>
<feature type="transmembrane region" description="Helical" evidence="15">
    <location>
        <begin position="111"/>
        <end position="140"/>
    </location>
</feature>
<feature type="domain" description="FAD-binding FR-type" evidence="16">
    <location>
        <begin position="323"/>
        <end position="428"/>
    </location>
</feature>
<feature type="transmembrane region" description="Helical" evidence="15">
    <location>
        <begin position="588"/>
        <end position="608"/>
    </location>
</feature>
<dbReference type="GO" id="GO:0005886">
    <property type="term" value="C:plasma membrane"/>
    <property type="evidence" value="ECO:0007669"/>
    <property type="project" value="TreeGrafter"/>
</dbReference>
<feature type="transmembrane region" description="Helical" evidence="15">
    <location>
        <begin position="69"/>
        <end position="90"/>
    </location>
</feature>
<name>A0A9D4XNJ4_PEA</name>
<evidence type="ECO:0000256" key="4">
    <source>
        <dbReference type="ARBA" id="ARBA00022448"/>
    </source>
</evidence>
<evidence type="ECO:0000256" key="6">
    <source>
        <dbReference type="ARBA" id="ARBA00022723"/>
    </source>
</evidence>
<dbReference type="Pfam" id="PF01794">
    <property type="entry name" value="Ferric_reduct"/>
    <property type="match status" value="1"/>
</dbReference>
<evidence type="ECO:0000256" key="5">
    <source>
        <dbReference type="ARBA" id="ARBA00022692"/>
    </source>
</evidence>
<dbReference type="InterPro" id="IPR013112">
    <property type="entry name" value="FAD-bd_8"/>
</dbReference>
<dbReference type="InterPro" id="IPR017927">
    <property type="entry name" value="FAD-bd_FR_type"/>
</dbReference>
<dbReference type="SFLD" id="SFLDG01168">
    <property type="entry name" value="Ferric_reductase_subgroup_(FRE"/>
    <property type="match status" value="1"/>
</dbReference>
<dbReference type="EC" id="1.16.1.7" evidence="14"/>
<dbReference type="OrthoDB" id="167398at2759"/>
<comment type="catalytic activity">
    <reaction evidence="13">
        <text>2 a Fe(II)-siderophore + NAD(+) + H(+) = 2 a Fe(III)-siderophore + NADH</text>
        <dbReference type="Rhea" id="RHEA:15061"/>
        <dbReference type="Rhea" id="RHEA-COMP:11342"/>
        <dbReference type="Rhea" id="RHEA-COMP:11344"/>
        <dbReference type="ChEBI" id="CHEBI:15378"/>
        <dbReference type="ChEBI" id="CHEBI:29033"/>
        <dbReference type="ChEBI" id="CHEBI:29034"/>
        <dbReference type="ChEBI" id="CHEBI:57540"/>
        <dbReference type="ChEBI" id="CHEBI:57945"/>
        <dbReference type="EC" id="1.16.1.7"/>
    </reaction>
</comment>
<dbReference type="PANTHER" id="PTHR11972:SF41">
    <property type="entry name" value="FERRIC REDUCTION OXIDASE 2"/>
    <property type="match status" value="1"/>
</dbReference>
<dbReference type="GO" id="GO:0046872">
    <property type="term" value="F:metal ion binding"/>
    <property type="evidence" value="ECO:0007669"/>
    <property type="project" value="UniProtKB-KW"/>
</dbReference>
<feature type="transmembrane region" description="Helical" evidence="15">
    <location>
        <begin position="21"/>
        <end position="42"/>
    </location>
</feature>
<evidence type="ECO:0000256" key="3">
    <source>
        <dbReference type="ARBA" id="ARBA00006278"/>
    </source>
</evidence>
<comment type="similarity">
    <text evidence="3">Belongs to the ferric reductase (FRE) family.</text>
</comment>
<dbReference type="FunFam" id="3.40.50.80:FF:000039">
    <property type="entry name" value="Ferric reduction oxidase 3"/>
    <property type="match status" value="1"/>
</dbReference>
<evidence type="ECO:0000313" key="18">
    <source>
        <dbReference type="Proteomes" id="UP001058974"/>
    </source>
</evidence>
<keyword evidence="6" id="KW-0479">Metal-binding</keyword>
<dbReference type="Gene3D" id="3.40.50.80">
    <property type="entry name" value="Nucleotide-binding domain of ferredoxin-NADP reductase (FNR) module"/>
    <property type="match status" value="1"/>
</dbReference>
<evidence type="ECO:0000256" key="7">
    <source>
        <dbReference type="ARBA" id="ARBA00022982"/>
    </source>
</evidence>
<comment type="cofactor">
    <cofactor evidence="1">
        <name>FAD</name>
        <dbReference type="ChEBI" id="CHEBI:57692"/>
    </cofactor>
</comment>
<protein>
    <recommendedName>
        <fullName evidence="14">ferric-chelate reductase (NADH)</fullName>
        <ecNumber evidence="14">1.16.1.7</ecNumber>
    </recommendedName>
</protein>
<dbReference type="PANTHER" id="PTHR11972">
    <property type="entry name" value="NADPH OXIDASE"/>
    <property type="match status" value="1"/>
</dbReference>
<evidence type="ECO:0000256" key="13">
    <source>
        <dbReference type="ARBA" id="ARBA00050970"/>
    </source>
</evidence>
<feature type="transmembrane region" description="Helical" evidence="15">
    <location>
        <begin position="544"/>
        <end position="568"/>
    </location>
</feature>
<evidence type="ECO:0000313" key="17">
    <source>
        <dbReference type="EMBL" id="KAI5421831.1"/>
    </source>
</evidence>
<dbReference type="CDD" id="cd06186">
    <property type="entry name" value="NOX_Duox_like_FAD_NADP"/>
    <property type="match status" value="1"/>
</dbReference>
<evidence type="ECO:0000256" key="12">
    <source>
        <dbReference type="ARBA" id="ARBA00023136"/>
    </source>
</evidence>
<dbReference type="InterPro" id="IPR013130">
    <property type="entry name" value="Fe3_Rdtase_TM_dom"/>
</dbReference>
<feature type="transmembrane region" description="Helical" evidence="15">
    <location>
        <begin position="246"/>
        <end position="267"/>
    </location>
</feature>
<reference evidence="17 18" key="1">
    <citation type="journal article" date="2022" name="Nat. Genet.">
        <title>Improved pea reference genome and pan-genome highlight genomic features and evolutionary characteristics.</title>
        <authorList>
            <person name="Yang T."/>
            <person name="Liu R."/>
            <person name="Luo Y."/>
            <person name="Hu S."/>
            <person name="Wang D."/>
            <person name="Wang C."/>
            <person name="Pandey M.K."/>
            <person name="Ge S."/>
            <person name="Xu Q."/>
            <person name="Li N."/>
            <person name="Li G."/>
            <person name="Huang Y."/>
            <person name="Saxena R.K."/>
            <person name="Ji Y."/>
            <person name="Li M."/>
            <person name="Yan X."/>
            <person name="He Y."/>
            <person name="Liu Y."/>
            <person name="Wang X."/>
            <person name="Xiang C."/>
            <person name="Varshney R.K."/>
            <person name="Ding H."/>
            <person name="Gao S."/>
            <person name="Zong X."/>
        </authorList>
    </citation>
    <scope>NUCLEOTIDE SEQUENCE [LARGE SCALE GENOMIC DNA]</scope>
    <source>
        <strain evidence="17 18">cv. Zhongwan 6</strain>
    </source>
</reference>
<dbReference type="InterPro" id="IPR050369">
    <property type="entry name" value="RBOH/FRE"/>
</dbReference>
<dbReference type="GO" id="GO:0006811">
    <property type="term" value="P:monoatomic ion transport"/>
    <property type="evidence" value="ECO:0007669"/>
    <property type="project" value="UniProtKB-KW"/>
</dbReference>
<dbReference type="Gramene" id="Psat04G0531800-T1">
    <property type="protein sequence ID" value="KAI5421831.1"/>
    <property type="gene ID" value="KIW84_045318"/>
</dbReference>
<dbReference type="InterPro" id="IPR039261">
    <property type="entry name" value="FNR_nucleotide-bd"/>
</dbReference>
<evidence type="ECO:0000256" key="11">
    <source>
        <dbReference type="ARBA" id="ARBA00023065"/>
    </source>
</evidence>
<evidence type="ECO:0000256" key="14">
    <source>
        <dbReference type="ARBA" id="ARBA00066905"/>
    </source>
</evidence>
<accession>A0A9D4XNJ4</accession>
<dbReference type="EMBL" id="JAMSHJ010000004">
    <property type="protein sequence ID" value="KAI5421831.1"/>
    <property type="molecule type" value="Genomic_DNA"/>
</dbReference>
<evidence type="ECO:0000256" key="9">
    <source>
        <dbReference type="ARBA" id="ARBA00023002"/>
    </source>
</evidence>
<comment type="caution">
    <text evidence="17">The sequence shown here is derived from an EMBL/GenBank/DDBJ whole genome shotgun (WGS) entry which is preliminary data.</text>
</comment>
<organism evidence="17 18">
    <name type="scientific">Pisum sativum</name>
    <name type="common">Garden pea</name>
    <name type="synonym">Lathyrus oleraceus</name>
    <dbReference type="NCBI Taxonomy" id="3888"/>
    <lineage>
        <taxon>Eukaryota</taxon>
        <taxon>Viridiplantae</taxon>
        <taxon>Streptophyta</taxon>
        <taxon>Embryophyta</taxon>
        <taxon>Tracheophyta</taxon>
        <taxon>Spermatophyta</taxon>
        <taxon>Magnoliopsida</taxon>
        <taxon>eudicotyledons</taxon>
        <taxon>Gunneridae</taxon>
        <taxon>Pentapetalae</taxon>
        <taxon>rosids</taxon>
        <taxon>fabids</taxon>
        <taxon>Fabales</taxon>
        <taxon>Fabaceae</taxon>
        <taxon>Papilionoideae</taxon>
        <taxon>50 kb inversion clade</taxon>
        <taxon>NPAAA clade</taxon>
        <taxon>Hologalegina</taxon>
        <taxon>IRL clade</taxon>
        <taxon>Fabeae</taxon>
        <taxon>Lathyrus</taxon>
    </lineage>
</organism>
<keyword evidence="10" id="KW-0408">Iron</keyword>
<dbReference type="Proteomes" id="UP001058974">
    <property type="component" value="Chromosome 4"/>
</dbReference>
<dbReference type="SUPFAM" id="SSF52343">
    <property type="entry name" value="Ferredoxin reductase-like, C-terminal NADP-linked domain"/>
    <property type="match status" value="1"/>
</dbReference>
<feature type="transmembrane region" description="Helical" evidence="15">
    <location>
        <begin position="211"/>
        <end position="234"/>
    </location>
</feature>
<sequence length="712" mass="80634">MAQENVKRSPSQIKYTMVKSIIRLFVFLVFLGLLFIFIMMPVTTFKQKWIPKIQAKTNSTYFGVQGFRILIYTFPLLLIATLGCVYIHIATKSNQIDNGKKHETTIWKRPMLVKGPLGIVSITEIAFLLMFIALLVWTLATYLHNDFLSIASLPKEEHGPKVWQEKLESVGLRLGLVGNICLVLLFFPVTRGTSVLPMFGLTSEGSIKYHIWVGHVLMTVFTLHGVCYIIYWISTNQISQMLKWNKIGVSNLAGEISLLAGLFLWVATIPKLRRKFFELFFYTHNLYIIFVIFFIFHVGISFANIMLPGFYLFMVDRYLRFLQSRRGVRLVSARVLPCEAVELNFSKGHELSYNPTSVMFINVPSISKLQWHPFTITSNSNLEQDKLSVVIKSEGTWTKKLYKLLSNPSPIDRLQISVEGPYGPASTNYLRHDTLVMISGGSGITPFISIIRELIYLSTTFKCKTPNIVLICSFKNTSSLSMLDLILPISSTPQDISDMQLQIEAYITRDKEFKSDIPIHPQTLWFKPNPTDAPIHAILGPNGWIWLGAIISSSFIIFLIIIGIITRYYIFPIDHNTNKIFSYPLRSFIHMLAICVSIVVVASVAVLSNKKQNAKEAKQIQNMEGSTPTVSPNSMIYNADRELESFPYQSLVETTNVHYGARPDLSRLLLEIKGSSVGVFASGPKQLRQNVATICSSGLVENLHFESISFTW</sequence>
<dbReference type="Pfam" id="PF08022">
    <property type="entry name" value="FAD_binding_8"/>
    <property type="match status" value="1"/>
</dbReference>
<dbReference type="PROSITE" id="PS51384">
    <property type="entry name" value="FAD_FR"/>
    <property type="match status" value="1"/>
</dbReference>
<dbReference type="AlphaFoldDB" id="A0A9D4XNJ4"/>
<dbReference type="SFLD" id="SFLDS00052">
    <property type="entry name" value="Ferric_Reductase_Domain"/>
    <property type="match status" value="1"/>
</dbReference>
<keyword evidence="11" id="KW-0406">Ion transport</keyword>
<keyword evidence="7" id="KW-0249">Electron transport</keyword>
<evidence type="ECO:0000256" key="8">
    <source>
        <dbReference type="ARBA" id="ARBA00022989"/>
    </source>
</evidence>
<keyword evidence="12 15" id="KW-0472">Membrane</keyword>
<keyword evidence="9" id="KW-0560">Oxidoreductase</keyword>
<evidence type="ECO:0000256" key="1">
    <source>
        <dbReference type="ARBA" id="ARBA00001974"/>
    </source>
</evidence>
<evidence type="ECO:0000256" key="2">
    <source>
        <dbReference type="ARBA" id="ARBA00004141"/>
    </source>
</evidence>